<evidence type="ECO:0000256" key="9">
    <source>
        <dbReference type="ARBA" id="ARBA00023204"/>
    </source>
</evidence>
<evidence type="ECO:0000256" key="5">
    <source>
        <dbReference type="ARBA" id="ARBA00022806"/>
    </source>
</evidence>
<dbReference type="Pfam" id="PF13538">
    <property type="entry name" value="UvrD_C_2"/>
    <property type="match status" value="1"/>
</dbReference>
<name>A0A7K1U6I0_9BACT</name>
<organism evidence="13 14">
    <name type="scientific">Chitinophaga tropicalis</name>
    <dbReference type="NCBI Taxonomy" id="2683588"/>
    <lineage>
        <taxon>Bacteria</taxon>
        <taxon>Pseudomonadati</taxon>
        <taxon>Bacteroidota</taxon>
        <taxon>Chitinophagia</taxon>
        <taxon>Chitinophagales</taxon>
        <taxon>Chitinophagaceae</taxon>
        <taxon>Chitinophaga</taxon>
    </lineage>
</organism>
<dbReference type="InterPro" id="IPR049550">
    <property type="entry name" value="RecD_N"/>
</dbReference>
<evidence type="ECO:0000256" key="8">
    <source>
        <dbReference type="ARBA" id="ARBA00023125"/>
    </source>
</evidence>
<dbReference type="GO" id="GO:0017116">
    <property type="term" value="F:single-stranded DNA helicase activity"/>
    <property type="evidence" value="ECO:0007669"/>
    <property type="project" value="TreeGrafter"/>
</dbReference>
<dbReference type="Proteomes" id="UP000461730">
    <property type="component" value="Unassembled WGS sequence"/>
</dbReference>
<comment type="function">
    <text evidence="11">A helicase/nuclease that prepares dsDNA breaks (DSB) for recombinational DNA repair. Binds to DSBs and unwinds DNA via a highly rapid and processive ATP-dependent bidirectional helicase activity. Unwinds dsDNA until it encounters a Chi (crossover hotspot instigator) sequence from the 3' direction. Cuts ssDNA a few nucleotides 3' to the Chi site. The properties and activities of the enzyme are changed at Chi. The Chi-altered holoenzyme produces a long 3'-ssDNA overhang and facilitates RecA-binding to the ssDNA for homologous DNA recombination and repair. Holoenzyme degrades any linearized DNA that is unable to undergo homologous recombination. In the holoenzyme this subunit has ssDNA-dependent ATPase and 5'-3' helicase activity. When added to pre-assembled RecBC greatly stimulates nuclease activity and augments holoenzyme processivity. Negatively regulates the RecA-loading ability of RecBCD.</text>
</comment>
<dbReference type="RefSeq" id="WP_157307420.1">
    <property type="nucleotide sequence ID" value="NZ_WRXN01000007.1"/>
</dbReference>
<dbReference type="AlphaFoldDB" id="A0A7K1U6I0"/>
<evidence type="ECO:0000256" key="11">
    <source>
        <dbReference type="HAMAP-Rule" id="MF_01487"/>
    </source>
</evidence>
<keyword evidence="6 11" id="KW-0269">Exonuclease</keyword>
<dbReference type="GO" id="GO:0043139">
    <property type="term" value="F:5'-3' DNA helicase activity"/>
    <property type="evidence" value="ECO:0007669"/>
    <property type="project" value="UniProtKB-UniRule"/>
</dbReference>
<protein>
    <recommendedName>
        <fullName evidence="11">RecBCD enzyme subunit RecD</fullName>
        <ecNumber evidence="11">5.6.2.3</ecNumber>
    </recommendedName>
    <alternativeName>
        <fullName evidence="11">DNA 5'-3' helicase subunit RecD</fullName>
    </alternativeName>
    <alternativeName>
        <fullName evidence="11">Exonuclease V subunit RecD</fullName>
        <shortName evidence="11">ExoV subunit RecD</shortName>
    </alternativeName>
    <alternativeName>
        <fullName evidence="11">Helicase/nuclease RecBCD subunit RecD</fullName>
    </alternativeName>
</protein>
<evidence type="ECO:0000313" key="14">
    <source>
        <dbReference type="Proteomes" id="UP000461730"/>
    </source>
</evidence>
<keyword evidence="2 11" id="KW-0547">Nucleotide-binding</keyword>
<dbReference type="GO" id="GO:0000724">
    <property type="term" value="P:double-strand break repair via homologous recombination"/>
    <property type="evidence" value="ECO:0007669"/>
    <property type="project" value="UniProtKB-UniRule"/>
</dbReference>
<comment type="caution">
    <text evidence="13">The sequence shown here is derived from an EMBL/GenBank/DDBJ whole genome shotgun (WGS) entry which is preliminary data.</text>
</comment>
<dbReference type="NCBIfam" id="TIGR01447">
    <property type="entry name" value="recD"/>
    <property type="match status" value="1"/>
</dbReference>
<reference evidence="13 14" key="1">
    <citation type="submission" date="2019-12" db="EMBL/GenBank/DDBJ databases">
        <title>Chitinophaga sp. strain ysch24 (GDMCC 1.1355), whole genome shotgun sequence.</title>
        <authorList>
            <person name="Zhang X."/>
        </authorList>
    </citation>
    <scope>NUCLEOTIDE SEQUENCE [LARGE SCALE GENOMIC DNA]</scope>
    <source>
        <strain evidence="14">ysch24</strain>
    </source>
</reference>
<dbReference type="InterPro" id="IPR006344">
    <property type="entry name" value="RecD"/>
</dbReference>
<evidence type="ECO:0000256" key="2">
    <source>
        <dbReference type="ARBA" id="ARBA00022741"/>
    </source>
</evidence>
<dbReference type="GO" id="GO:0008854">
    <property type="term" value="F:exodeoxyribonuclease V activity"/>
    <property type="evidence" value="ECO:0007669"/>
    <property type="project" value="InterPro"/>
</dbReference>
<keyword evidence="3 11" id="KW-0227">DNA damage</keyword>
<dbReference type="Gene3D" id="1.10.10.1020">
    <property type="entry name" value="RecBCD complex, subunit RecD, N-terminal domain"/>
    <property type="match status" value="1"/>
</dbReference>
<keyword evidence="7 11" id="KW-0067">ATP-binding</keyword>
<dbReference type="Pfam" id="PF13245">
    <property type="entry name" value="AAA_19"/>
    <property type="match status" value="1"/>
</dbReference>
<dbReference type="InterPro" id="IPR050534">
    <property type="entry name" value="Coronavir_polyprotein_1ab"/>
</dbReference>
<dbReference type="InterPro" id="IPR027417">
    <property type="entry name" value="P-loop_NTPase"/>
</dbReference>
<comment type="miscellaneous">
    <text evidence="11">In the RecBCD complex, RecB has a slow 3'-5' helicase, an exonuclease activity and loads RecA onto ssDNA, RecD has a fast 5'-3' helicase activity, while RecC stimulates the ATPase and processivity of the RecB helicase and contributes to recognition of the Chi site.</text>
</comment>
<dbReference type="CDD" id="cd17933">
    <property type="entry name" value="DEXSc_RecD-like"/>
    <property type="match status" value="1"/>
</dbReference>
<dbReference type="InterPro" id="IPR027785">
    <property type="entry name" value="UvrD-like_helicase_C"/>
</dbReference>
<gene>
    <name evidence="11 13" type="primary">recD</name>
    <name evidence="13" type="ORF">GO493_16995</name>
</gene>
<dbReference type="InterPro" id="IPR003593">
    <property type="entry name" value="AAA+_ATPase"/>
</dbReference>
<keyword evidence="9 11" id="KW-0234">DNA repair</keyword>
<evidence type="ECO:0000256" key="4">
    <source>
        <dbReference type="ARBA" id="ARBA00022801"/>
    </source>
</evidence>
<dbReference type="GO" id="GO:0009338">
    <property type="term" value="C:exodeoxyribonuclease V complex"/>
    <property type="evidence" value="ECO:0007669"/>
    <property type="project" value="InterPro"/>
</dbReference>
<keyword evidence="5 11" id="KW-0347">Helicase</keyword>
<feature type="binding site" evidence="11">
    <location>
        <begin position="166"/>
        <end position="173"/>
    </location>
    <ligand>
        <name>ATP</name>
        <dbReference type="ChEBI" id="CHEBI:30616"/>
    </ligand>
</feature>
<dbReference type="CDD" id="cd18809">
    <property type="entry name" value="SF1_C_RecD"/>
    <property type="match status" value="1"/>
</dbReference>
<comment type="subunit">
    <text evidence="11">Heterotrimer of RecB, RecC and RecD. All subunits contribute to DNA-binding.</text>
</comment>
<dbReference type="EMBL" id="WRXN01000007">
    <property type="protein sequence ID" value="MVT09971.1"/>
    <property type="molecule type" value="Genomic_DNA"/>
</dbReference>
<proteinExistence type="inferred from homology"/>
<evidence type="ECO:0000259" key="12">
    <source>
        <dbReference type="SMART" id="SM00382"/>
    </source>
</evidence>
<comment type="catalytic activity">
    <reaction evidence="11">
        <text>ATP + H2O = ADP + phosphate + H(+)</text>
        <dbReference type="Rhea" id="RHEA:13065"/>
        <dbReference type="ChEBI" id="CHEBI:15377"/>
        <dbReference type="ChEBI" id="CHEBI:15378"/>
        <dbReference type="ChEBI" id="CHEBI:30616"/>
        <dbReference type="ChEBI" id="CHEBI:43474"/>
        <dbReference type="ChEBI" id="CHEBI:456216"/>
        <dbReference type="EC" id="5.6.2.3"/>
    </reaction>
</comment>
<dbReference type="Gene3D" id="3.40.50.300">
    <property type="entry name" value="P-loop containing nucleotide triphosphate hydrolases"/>
    <property type="match status" value="3"/>
</dbReference>
<dbReference type="InterPro" id="IPR041851">
    <property type="entry name" value="RecD_N_sf"/>
</dbReference>
<evidence type="ECO:0000256" key="10">
    <source>
        <dbReference type="ARBA" id="ARBA00023235"/>
    </source>
</evidence>
<keyword evidence="1 11" id="KW-0540">Nuclease</keyword>
<dbReference type="PANTHER" id="PTHR43788">
    <property type="entry name" value="DNA2/NAM7 HELICASE FAMILY MEMBER"/>
    <property type="match status" value="1"/>
</dbReference>
<evidence type="ECO:0000313" key="13">
    <source>
        <dbReference type="EMBL" id="MVT09971.1"/>
    </source>
</evidence>
<dbReference type="SUPFAM" id="SSF52540">
    <property type="entry name" value="P-loop containing nucleoside triphosphate hydrolases"/>
    <property type="match status" value="1"/>
</dbReference>
<dbReference type="GO" id="GO:0003677">
    <property type="term" value="F:DNA binding"/>
    <property type="evidence" value="ECO:0007669"/>
    <property type="project" value="UniProtKB-UniRule"/>
</dbReference>
<dbReference type="HAMAP" id="MF_01487">
    <property type="entry name" value="RecD"/>
    <property type="match status" value="1"/>
</dbReference>
<dbReference type="SMART" id="SM00382">
    <property type="entry name" value="AAA"/>
    <property type="match status" value="1"/>
</dbReference>
<feature type="domain" description="AAA+ ATPase" evidence="12">
    <location>
        <begin position="158"/>
        <end position="400"/>
    </location>
</feature>
<dbReference type="PANTHER" id="PTHR43788:SF6">
    <property type="entry name" value="DNA HELICASE B"/>
    <property type="match status" value="1"/>
</dbReference>
<keyword evidence="8 11" id="KW-0238">DNA-binding</keyword>
<accession>A0A7K1U6I0</accession>
<evidence type="ECO:0000256" key="1">
    <source>
        <dbReference type="ARBA" id="ARBA00022722"/>
    </source>
</evidence>
<dbReference type="Pfam" id="PF21185">
    <property type="entry name" value="RecD_N"/>
    <property type="match status" value="1"/>
</dbReference>
<keyword evidence="14" id="KW-1185">Reference proteome</keyword>
<dbReference type="GO" id="GO:0005524">
    <property type="term" value="F:ATP binding"/>
    <property type="evidence" value="ECO:0007669"/>
    <property type="project" value="UniProtKB-UniRule"/>
</dbReference>
<dbReference type="EC" id="5.6.2.3" evidence="11"/>
<evidence type="ECO:0000256" key="3">
    <source>
        <dbReference type="ARBA" id="ARBA00022763"/>
    </source>
</evidence>
<comment type="similarity">
    <text evidence="11">Belongs to the RecD family.</text>
</comment>
<keyword evidence="4 11" id="KW-0378">Hydrolase</keyword>
<evidence type="ECO:0000256" key="7">
    <source>
        <dbReference type="ARBA" id="ARBA00022840"/>
    </source>
</evidence>
<keyword evidence="10 11" id="KW-0413">Isomerase</keyword>
<sequence length="600" mass="66968">MHTINDVHQQFAEYFEIPALKPYAYLLSRKLSEGHICLHLDKPVDLTPDLPAFCENMTTGTGPLQRIPLVAKDGSDQQPFVLYGNRLYLQRYFRYETSFLHRIRQFLATENAAMKERLAALETNRTFIAGLFAANTAVVEDSSDPADWQLAAAITGVLNNFTIITGGPGTGKTTTVARILAILYLLDPQLKVALAAPTGKAAARMAESLRNATLPVAEEITEKFRELSPSTIHRLLKSKRDSPYFVHDAANPLNYDVVIVDECSMIDVALFAKLLDAIGRDTRIILLGDKDQLASVEAGSLFGDLCQAQDTLNLFSTERVALINSFITTPGRQLPAAQITTDTSHPLFQHLVELRRSHRFTGHKGIGKFSKAIIANNQEALQGFLISGADEQVMIDQEYSKDMFEQFVTGYSAFIVEKDIRTALQKMNDLRVLCAIRDGDEGLYAINRDIEKILHDKRLIRVNATFYENRPIILTRNYYEHGLFNGDTGIIRYDEDGTLMAWFEDSNGDLKAVLPGYLTEAETVFAMTIHKSQGSEFREVLVILPTAADIPILTRELLYTGVTRAKQKVYVQATANVLSQTAARFVERASGIGARFMEEQ</sequence>
<evidence type="ECO:0000256" key="6">
    <source>
        <dbReference type="ARBA" id="ARBA00022839"/>
    </source>
</evidence>